<dbReference type="Proteomes" id="UP000063429">
    <property type="component" value="Chromosome"/>
</dbReference>
<dbReference type="Pfam" id="PF08028">
    <property type="entry name" value="Acyl-CoA_dh_2"/>
    <property type="match status" value="1"/>
</dbReference>
<dbReference type="InterPro" id="IPR050741">
    <property type="entry name" value="Acyl-CoA_dehydrogenase"/>
</dbReference>
<dbReference type="Gene3D" id="1.10.540.10">
    <property type="entry name" value="Acyl-CoA dehydrogenase/oxidase, N-terminal domain"/>
    <property type="match status" value="1"/>
</dbReference>
<evidence type="ECO:0000313" key="5">
    <source>
        <dbReference type="Proteomes" id="UP000063429"/>
    </source>
</evidence>
<accession>A0ABN4HRE1</accession>
<dbReference type="Gene3D" id="1.20.140.10">
    <property type="entry name" value="Butyryl-CoA Dehydrogenase, subunit A, domain 3"/>
    <property type="match status" value="1"/>
</dbReference>
<feature type="region of interest" description="Disordered" evidence="2">
    <location>
        <begin position="373"/>
        <end position="392"/>
    </location>
</feature>
<dbReference type="InterPro" id="IPR013107">
    <property type="entry name" value="Acyl-CoA_DH_C"/>
</dbReference>
<evidence type="ECO:0000313" key="4">
    <source>
        <dbReference type="EMBL" id="AKZ61515.1"/>
    </source>
</evidence>
<dbReference type="EMBL" id="CP011409">
    <property type="protein sequence ID" value="AKZ61515.1"/>
    <property type="molecule type" value="Genomic_DNA"/>
</dbReference>
<protein>
    <submittedName>
        <fullName evidence="4">Acyl-CoA dehydrogenase</fullName>
    </submittedName>
</protein>
<keyword evidence="1" id="KW-0560">Oxidoreductase</keyword>
<evidence type="ECO:0000259" key="3">
    <source>
        <dbReference type="Pfam" id="PF08028"/>
    </source>
</evidence>
<evidence type="ECO:0000256" key="1">
    <source>
        <dbReference type="ARBA" id="ARBA00023002"/>
    </source>
</evidence>
<gene>
    <name evidence="4" type="ORF">F506_01465</name>
</gene>
<feature type="domain" description="Acyl-CoA dehydrogenase C-terminal" evidence="3">
    <location>
        <begin position="243"/>
        <end position="377"/>
    </location>
</feature>
<sequence>MTHASPPPSFDALLARFEPIFTRIAEGSIDRENDRELPYEAVQWLKDAGFTSLRVPVEHGGSGVTLPQFFSLLIRLAEAESNLPQILRVNAGFTELLLERKDDEDTRHWLGVIGKGETFGAAVSERTGTTGNSVTVTPDPDKRPDHFLLNGEKYYSTGTLYADWILVRAHDDESDLNVLIRSDTPGVTRVDDWDGFGQRLTGSGTTRFDKVLVTQQQILDRYHVSQPRRNTIITAFYQTVHLATLAGIARAVQRDAVAFTQARTRTFGIPGQSSPRENPLVHRVVGRLASLAWSAEQLVNAVANAIHTVHQARLADAARPEDYIALDVQTFQAQQVIIGQVLEAATLLFEVGGASATSDKRRLDRHWRNARTLASHNPATQREAAIGDYHLNDNPPSERFGVSYA</sequence>
<dbReference type="SUPFAM" id="SSF47203">
    <property type="entry name" value="Acyl-CoA dehydrogenase C-terminal domain-like"/>
    <property type="match status" value="1"/>
</dbReference>
<dbReference type="PANTHER" id="PTHR48083:SF19">
    <property type="entry name" value="FLAVIN-DEPENDENT MONOOXYGENASE, OXYGENASE SUBUNIT HSAA"/>
    <property type="match status" value="1"/>
</dbReference>
<dbReference type="SUPFAM" id="SSF56645">
    <property type="entry name" value="Acyl-CoA dehydrogenase NM domain-like"/>
    <property type="match status" value="1"/>
</dbReference>
<evidence type="ECO:0000256" key="2">
    <source>
        <dbReference type="SAM" id="MobiDB-lite"/>
    </source>
</evidence>
<dbReference type="InterPro" id="IPR036250">
    <property type="entry name" value="AcylCo_DH-like_C"/>
</dbReference>
<keyword evidence="5" id="KW-1185">Reference proteome</keyword>
<name>A0ABN4HRE1_9BURK</name>
<dbReference type="Gene3D" id="2.40.110.10">
    <property type="entry name" value="Butyryl-CoA Dehydrogenase, subunit A, domain 2"/>
    <property type="match status" value="1"/>
</dbReference>
<proteinExistence type="predicted"/>
<dbReference type="InterPro" id="IPR009100">
    <property type="entry name" value="AcylCoA_DH/oxidase_NM_dom_sf"/>
</dbReference>
<dbReference type="InterPro" id="IPR037069">
    <property type="entry name" value="AcylCoA_DH/ox_N_sf"/>
</dbReference>
<dbReference type="RefSeq" id="WP_053195019.1">
    <property type="nucleotide sequence ID" value="NZ_CP011409.1"/>
</dbReference>
<reference evidence="5" key="1">
    <citation type="journal article" date="2015" name="Genome Announc.">
        <title>Complete Genome Sequence of Herbaspirillum hiltneri N3 (DSM 17495), Isolated from Surface-Sterilized Wheat Roots.</title>
        <authorList>
            <person name="Guizelini D."/>
            <person name="Saizaki P.M."/>
            <person name="Coimbra N.A."/>
            <person name="Weiss V.A."/>
            <person name="Faoro H."/>
            <person name="Sfeir M.Z."/>
            <person name="Baura V.A."/>
            <person name="Monteiro R.A."/>
            <person name="Chubatsu L.S."/>
            <person name="Souza E.M."/>
            <person name="Cruz L.M."/>
            <person name="Pedrosa F.O."/>
            <person name="Raittz R.T."/>
            <person name="Marchaukoski J.N."/>
            <person name="Steffens M.B."/>
        </authorList>
    </citation>
    <scope>NUCLEOTIDE SEQUENCE [LARGE SCALE GENOMIC DNA]</scope>
    <source>
        <strain evidence="5">N3</strain>
    </source>
</reference>
<dbReference type="InterPro" id="IPR046373">
    <property type="entry name" value="Acyl-CoA_Oxase/DH_mid-dom_sf"/>
</dbReference>
<dbReference type="CDD" id="cd01163">
    <property type="entry name" value="DszC"/>
    <property type="match status" value="1"/>
</dbReference>
<organism evidence="4 5">
    <name type="scientific">Herbaspirillum hiltneri N3</name>
    <dbReference type="NCBI Taxonomy" id="1262470"/>
    <lineage>
        <taxon>Bacteria</taxon>
        <taxon>Pseudomonadati</taxon>
        <taxon>Pseudomonadota</taxon>
        <taxon>Betaproteobacteria</taxon>
        <taxon>Burkholderiales</taxon>
        <taxon>Oxalobacteraceae</taxon>
        <taxon>Herbaspirillum</taxon>
    </lineage>
</organism>
<dbReference type="PIRSF" id="PIRSF016578">
    <property type="entry name" value="HsaA"/>
    <property type="match status" value="1"/>
</dbReference>
<dbReference type="PANTHER" id="PTHR48083">
    <property type="entry name" value="MEDIUM-CHAIN SPECIFIC ACYL-COA DEHYDROGENASE, MITOCHONDRIAL-RELATED"/>
    <property type="match status" value="1"/>
</dbReference>